<evidence type="ECO:0000256" key="2">
    <source>
        <dbReference type="ARBA" id="ARBA00022692"/>
    </source>
</evidence>
<keyword evidence="6" id="KW-1185">Reference proteome</keyword>
<keyword evidence="2" id="KW-0812">Transmembrane</keyword>
<accession>A0A8C7HYF9</accession>
<dbReference type="GO" id="GO:0032977">
    <property type="term" value="F:membrane insertase activity"/>
    <property type="evidence" value="ECO:0007669"/>
    <property type="project" value="InterPro"/>
</dbReference>
<dbReference type="PANTHER" id="PTHR12428">
    <property type="entry name" value="OXA1"/>
    <property type="match status" value="1"/>
</dbReference>
<evidence type="ECO:0000256" key="4">
    <source>
        <dbReference type="ARBA" id="ARBA00023136"/>
    </source>
</evidence>
<dbReference type="GeneTree" id="ENSGT00940000173239"/>
<dbReference type="InterPro" id="IPR001708">
    <property type="entry name" value="YidC/ALB3/OXA1/COX18"/>
</dbReference>
<dbReference type="PANTHER" id="PTHR12428:SF65">
    <property type="entry name" value="CYTOCHROME C OXIDASE ASSEMBLY PROTEIN COX18, MITOCHONDRIAL"/>
    <property type="match status" value="1"/>
</dbReference>
<evidence type="ECO:0000256" key="3">
    <source>
        <dbReference type="ARBA" id="ARBA00022989"/>
    </source>
</evidence>
<protein>
    <submittedName>
        <fullName evidence="5">Uncharacterized protein</fullName>
    </submittedName>
</protein>
<evidence type="ECO:0000256" key="1">
    <source>
        <dbReference type="ARBA" id="ARBA00004141"/>
    </source>
</evidence>
<reference evidence="5" key="1">
    <citation type="submission" date="2025-08" db="UniProtKB">
        <authorList>
            <consortium name="Ensembl"/>
        </authorList>
    </citation>
    <scope>IDENTIFICATION</scope>
</reference>
<keyword evidence="4" id="KW-0472">Membrane</keyword>
<dbReference type="AlphaFoldDB" id="A0A8C7HYF9"/>
<dbReference type="GO" id="GO:0033617">
    <property type="term" value="P:mitochondrial respiratory chain complex IV assembly"/>
    <property type="evidence" value="ECO:0007669"/>
    <property type="project" value="TreeGrafter"/>
</dbReference>
<name>A0A8C7HYF9_ONCKI</name>
<keyword evidence="3" id="KW-1133">Transmembrane helix</keyword>
<comment type="subcellular location">
    <subcellularLocation>
        <location evidence="1">Membrane</location>
        <topology evidence="1">Multi-pass membrane protein</topology>
    </subcellularLocation>
</comment>
<sequence>LVSTTSLLGWPHYPASILKFMFQPGRPVPTTSGRGRYESIADSTLVHLTEQLLRSIHQNTGLPWWASTVCTTVALRTVVTLPLGTYKVVILAKACVASRTKKHRQVVSPIL</sequence>
<evidence type="ECO:0000313" key="6">
    <source>
        <dbReference type="Proteomes" id="UP000694557"/>
    </source>
</evidence>
<dbReference type="Proteomes" id="UP000694557">
    <property type="component" value="Unassembled WGS sequence"/>
</dbReference>
<reference evidence="5" key="2">
    <citation type="submission" date="2025-09" db="UniProtKB">
        <authorList>
            <consortium name="Ensembl"/>
        </authorList>
    </citation>
    <scope>IDENTIFICATION</scope>
</reference>
<dbReference type="GO" id="GO:0032979">
    <property type="term" value="P:protein insertion into mitochondrial inner membrane from matrix"/>
    <property type="evidence" value="ECO:0007669"/>
    <property type="project" value="TreeGrafter"/>
</dbReference>
<proteinExistence type="predicted"/>
<dbReference type="GO" id="GO:0005743">
    <property type="term" value="C:mitochondrial inner membrane"/>
    <property type="evidence" value="ECO:0007669"/>
    <property type="project" value="TreeGrafter"/>
</dbReference>
<evidence type="ECO:0000313" key="5">
    <source>
        <dbReference type="Ensembl" id="ENSOKIP00005065270.1"/>
    </source>
</evidence>
<dbReference type="Ensembl" id="ENSOKIT00005069384.1">
    <property type="protein sequence ID" value="ENSOKIP00005065270.1"/>
    <property type="gene ID" value="ENSOKIG00005028023.1"/>
</dbReference>
<organism evidence="5 6">
    <name type="scientific">Oncorhynchus kisutch</name>
    <name type="common">Coho salmon</name>
    <name type="synonym">Salmo kisutch</name>
    <dbReference type="NCBI Taxonomy" id="8019"/>
    <lineage>
        <taxon>Eukaryota</taxon>
        <taxon>Metazoa</taxon>
        <taxon>Chordata</taxon>
        <taxon>Craniata</taxon>
        <taxon>Vertebrata</taxon>
        <taxon>Euteleostomi</taxon>
        <taxon>Actinopterygii</taxon>
        <taxon>Neopterygii</taxon>
        <taxon>Teleostei</taxon>
        <taxon>Protacanthopterygii</taxon>
        <taxon>Salmoniformes</taxon>
        <taxon>Salmonidae</taxon>
        <taxon>Salmoninae</taxon>
        <taxon>Oncorhynchus</taxon>
    </lineage>
</organism>